<protein>
    <submittedName>
        <fullName evidence="2">Uncharacterized protein</fullName>
    </submittedName>
</protein>
<feature type="chain" id="PRO_5045201321" evidence="1">
    <location>
        <begin position="23"/>
        <end position="561"/>
    </location>
</feature>
<keyword evidence="3" id="KW-1185">Reference proteome</keyword>
<dbReference type="Proteomes" id="UP001163336">
    <property type="component" value="Chromosome"/>
</dbReference>
<sequence length="561" mass="59655">MIMYRTVPGLLLTALAAASLHAEPLRQESRLPAASVSLPLTELARSMPAAQASAGPAQTVIPLRLVTPAMKNRAQQPAASAATGAAALGAAPESALQAGAGAVMPKVYTSGTGVNVEGIVSNNTVAPADPNGAAGATQYVQWVNTRLAVYNKADGALLLGPVPGNILFAGFTGSPGADACANSNFGDPIAQYDKLARRWILTQFAWDPANTATGPYYQCIAVSTSPDATGTYYRYVLESRTSGGAVAFNDYPKLGVWPDAYVLTSVLFENAVDGSYLGPQVCGLQRAAMLAGAAAAVRCFDLGDAYGPVLPSDLDGKRLPPHGSPNYLLSVDFNADGSGDHLFMWRFSFTRNTLSSPITIPVAPFTIACPSRFGGACVQQPAPGEPLDALGDRLMYRLAYRNFGRHESLVVNHSVQQPGAPTDGPVGVRWYELRKLSATPGVHQQGTWAPDANSRWMGSIAMDRLGNIALGYSISGPKVFPGIRYTGRLRGEPLGRLGREAVIVRGGGVQVDTLNRWGDYSAMTVDPVGDCKLWYTQQYQAETGRFNWHTRIANVRFKNCW</sequence>
<dbReference type="RefSeq" id="WP_281913410.1">
    <property type="nucleotide sequence ID" value="NZ_AP026966.1"/>
</dbReference>
<keyword evidence="1" id="KW-0732">Signal</keyword>
<reference evidence="2" key="1">
    <citation type="submission" date="2022-11" db="EMBL/GenBank/DDBJ databases">
        <title>Isolation and characterization of PLA-degrading bacterium Massilia sp. from Antarctic soil.</title>
        <authorList>
            <person name="Sato K."/>
            <person name="Gomez-Fuentes C."/>
            <person name="Ahmad S.A."/>
            <person name="Zulkharnain A."/>
        </authorList>
    </citation>
    <scope>NUCLEOTIDE SEQUENCE</scope>
    <source>
        <strain evidence="2">N-3</strain>
    </source>
</reference>
<name>A0ABN6TD07_9BURK</name>
<organism evidence="2 3">
    <name type="scientific">Massilia varians</name>
    <dbReference type="NCBI Taxonomy" id="457921"/>
    <lineage>
        <taxon>Bacteria</taxon>
        <taxon>Pseudomonadati</taxon>
        <taxon>Pseudomonadota</taxon>
        <taxon>Betaproteobacteria</taxon>
        <taxon>Burkholderiales</taxon>
        <taxon>Oxalobacteraceae</taxon>
        <taxon>Telluria group</taxon>
        <taxon>Massilia</taxon>
    </lineage>
</organism>
<evidence type="ECO:0000313" key="3">
    <source>
        <dbReference type="Proteomes" id="UP001163336"/>
    </source>
</evidence>
<evidence type="ECO:0000256" key="1">
    <source>
        <dbReference type="SAM" id="SignalP"/>
    </source>
</evidence>
<accession>A0ABN6TD07</accession>
<evidence type="ECO:0000313" key="2">
    <source>
        <dbReference type="EMBL" id="BDT58076.1"/>
    </source>
</evidence>
<proteinExistence type="predicted"/>
<feature type="signal peptide" evidence="1">
    <location>
        <begin position="1"/>
        <end position="22"/>
    </location>
</feature>
<gene>
    <name evidence="2" type="ORF">MasN3_15700</name>
</gene>
<dbReference type="EMBL" id="AP026966">
    <property type="protein sequence ID" value="BDT58076.1"/>
    <property type="molecule type" value="Genomic_DNA"/>
</dbReference>